<evidence type="ECO:0000313" key="6">
    <source>
        <dbReference type="EMBL" id="TBU22568.1"/>
    </source>
</evidence>
<dbReference type="Gene3D" id="6.10.140.2220">
    <property type="match status" value="1"/>
</dbReference>
<dbReference type="AlphaFoldDB" id="A0A4Q9M8T5"/>
<dbReference type="Pfam" id="PF01753">
    <property type="entry name" value="zf-MYND"/>
    <property type="match status" value="1"/>
</dbReference>
<keyword evidence="1" id="KW-0479">Metal-binding</keyword>
<dbReference type="EMBL" id="ML143537">
    <property type="protein sequence ID" value="TBU22568.1"/>
    <property type="molecule type" value="Genomic_DNA"/>
</dbReference>
<dbReference type="SUPFAM" id="SSF144232">
    <property type="entry name" value="HIT/MYND zinc finger-like"/>
    <property type="match status" value="1"/>
</dbReference>
<feature type="domain" description="MYND-type" evidence="5">
    <location>
        <begin position="32"/>
        <end position="74"/>
    </location>
</feature>
<evidence type="ECO:0000256" key="4">
    <source>
        <dbReference type="PROSITE-ProRule" id="PRU00134"/>
    </source>
</evidence>
<protein>
    <recommendedName>
        <fullName evidence="5">MYND-type domain-containing protein</fullName>
    </recommendedName>
</protein>
<name>A0A4Q9M8T5_9APHY</name>
<dbReference type="PROSITE" id="PS50865">
    <property type="entry name" value="ZF_MYND_2"/>
    <property type="match status" value="1"/>
</dbReference>
<proteinExistence type="predicted"/>
<gene>
    <name evidence="6" type="ORF">BD311DRAFT_770166</name>
</gene>
<dbReference type="GO" id="GO:0008270">
    <property type="term" value="F:zinc ion binding"/>
    <property type="evidence" value="ECO:0007669"/>
    <property type="project" value="UniProtKB-KW"/>
</dbReference>
<evidence type="ECO:0000256" key="3">
    <source>
        <dbReference type="ARBA" id="ARBA00022833"/>
    </source>
</evidence>
<keyword evidence="2 4" id="KW-0863">Zinc-finger</keyword>
<organism evidence="6">
    <name type="scientific">Dichomitus squalens</name>
    <dbReference type="NCBI Taxonomy" id="114155"/>
    <lineage>
        <taxon>Eukaryota</taxon>
        <taxon>Fungi</taxon>
        <taxon>Dikarya</taxon>
        <taxon>Basidiomycota</taxon>
        <taxon>Agaricomycotina</taxon>
        <taxon>Agaricomycetes</taxon>
        <taxon>Polyporales</taxon>
        <taxon>Polyporaceae</taxon>
        <taxon>Dichomitus</taxon>
    </lineage>
</organism>
<evidence type="ECO:0000259" key="5">
    <source>
        <dbReference type="PROSITE" id="PS50865"/>
    </source>
</evidence>
<dbReference type="InterPro" id="IPR002893">
    <property type="entry name" value="Znf_MYND"/>
</dbReference>
<dbReference type="Proteomes" id="UP000292957">
    <property type="component" value="Unassembled WGS sequence"/>
</dbReference>
<reference evidence="6" key="1">
    <citation type="submission" date="2019-01" db="EMBL/GenBank/DDBJ databases">
        <title>Draft genome sequences of three monokaryotic isolates of the white-rot basidiomycete fungus Dichomitus squalens.</title>
        <authorList>
            <consortium name="DOE Joint Genome Institute"/>
            <person name="Lopez S.C."/>
            <person name="Andreopoulos B."/>
            <person name="Pangilinan J."/>
            <person name="Lipzen A."/>
            <person name="Riley R."/>
            <person name="Ahrendt S."/>
            <person name="Ng V."/>
            <person name="Barry K."/>
            <person name="Daum C."/>
            <person name="Grigoriev I.V."/>
            <person name="Hilden K.S."/>
            <person name="Makela M.R."/>
            <person name="de Vries R.P."/>
        </authorList>
    </citation>
    <scope>NUCLEOTIDE SEQUENCE [LARGE SCALE GENOMIC DNA]</scope>
    <source>
        <strain evidence="6">OM18370.1</strain>
    </source>
</reference>
<sequence length="74" mass="8555">MHVACISTQNHGFCLTRTVYHHANPIHSHAHCSNCLREPHYTLNGSDLVLFRCNDCGMRTYCSKECQVADRRRH</sequence>
<accession>A0A4Q9M8T5</accession>
<evidence type="ECO:0000256" key="1">
    <source>
        <dbReference type="ARBA" id="ARBA00022723"/>
    </source>
</evidence>
<keyword evidence="3" id="KW-0862">Zinc</keyword>
<evidence type="ECO:0000256" key="2">
    <source>
        <dbReference type="ARBA" id="ARBA00022771"/>
    </source>
</evidence>
<dbReference type="OrthoDB" id="341421at2759"/>